<evidence type="ECO:0000313" key="1">
    <source>
        <dbReference type="EMBL" id="MFM9330578.1"/>
    </source>
</evidence>
<comment type="caution">
    <text evidence="1">The sequence shown here is derived from an EMBL/GenBank/DDBJ whole genome shotgun (WGS) entry which is preliminary data.</text>
</comment>
<evidence type="ECO:0000313" key="2">
    <source>
        <dbReference type="Proteomes" id="UP001631969"/>
    </source>
</evidence>
<dbReference type="EMBL" id="JBJURJ010000013">
    <property type="protein sequence ID" value="MFM9330578.1"/>
    <property type="molecule type" value="Genomic_DNA"/>
</dbReference>
<sequence length="191" mass="21842">MRQDFSKVTAARLSELFPILHEEHNPLWKTHYLEEKAFLKSVFGGNLVRISHIGSSSVPGLLAKPTVDILLEIRRDTDLNAVTERMKDEGYVVNTPAADLIMYLKGYTPEGFRGQAFHIHVRHSGDWGELYFRDYLMAHPEKAVEYAALKITLKEQFPHDRDGYTEAKGQFVLACTEQARMEFPGRYTPGE</sequence>
<keyword evidence="2" id="KW-1185">Reference proteome</keyword>
<gene>
    <name evidence="1" type="ORF">ACI1P1_19950</name>
</gene>
<protein>
    <submittedName>
        <fullName evidence="1">GrpB family protein</fullName>
    </submittedName>
</protein>
<accession>A0ACC7P0V7</accession>
<dbReference type="Proteomes" id="UP001631969">
    <property type="component" value="Unassembled WGS sequence"/>
</dbReference>
<organism evidence="1 2">
    <name type="scientific">Paenibacillus mesotrionivorans</name>
    <dbReference type="NCBI Taxonomy" id="3160968"/>
    <lineage>
        <taxon>Bacteria</taxon>
        <taxon>Bacillati</taxon>
        <taxon>Bacillota</taxon>
        <taxon>Bacilli</taxon>
        <taxon>Bacillales</taxon>
        <taxon>Paenibacillaceae</taxon>
        <taxon>Paenibacillus</taxon>
    </lineage>
</organism>
<proteinExistence type="predicted"/>
<name>A0ACC7P0V7_9BACL</name>
<reference evidence="1" key="1">
    <citation type="submission" date="2024-12" db="EMBL/GenBank/DDBJ databases">
        <authorList>
            <person name="Wu N."/>
        </authorList>
    </citation>
    <scope>NUCLEOTIDE SEQUENCE</scope>
    <source>
        <strain evidence="1">P15</strain>
    </source>
</reference>